<dbReference type="Proteomes" id="UP000822688">
    <property type="component" value="Chromosome 8"/>
</dbReference>
<proteinExistence type="predicted"/>
<keyword evidence="2" id="KW-1185">Reference proteome</keyword>
<dbReference type="EMBL" id="CM026429">
    <property type="protein sequence ID" value="KAG0563144.1"/>
    <property type="molecule type" value="Genomic_DNA"/>
</dbReference>
<evidence type="ECO:0000313" key="2">
    <source>
        <dbReference type="Proteomes" id="UP000822688"/>
    </source>
</evidence>
<gene>
    <name evidence="1" type="ORF">KC19_8G007500</name>
</gene>
<protein>
    <submittedName>
        <fullName evidence="1">Uncharacterized protein</fullName>
    </submittedName>
</protein>
<comment type="caution">
    <text evidence="1">The sequence shown here is derived from an EMBL/GenBank/DDBJ whole genome shotgun (WGS) entry which is preliminary data.</text>
</comment>
<evidence type="ECO:0000313" key="1">
    <source>
        <dbReference type="EMBL" id="KAG0563144.1"/>
    </source>
</evidence>
<sequence>MGGTGNEIWEPGCEQKGQLNGMDSWNGIHGMEWNLEGRQIERNDEIPIRAGQRGGAQPKIEPRGGCTYMWEGWNLDGYSNLTYLGGGTVGGTSYNLVKLWWPLGNLVGTKLKL</sequence>
<accession>A0A8T0GYF3</accession>
<name>A0A8T0GYF3_CERPU</name>
<reference evidence="1" key="1">
    <citation type="submission" date="2020-06" db="EMBL/GenBank/DDBJ databases">
        <title>WGS assembly of Ceratodon purpureus strain R40.</title>
        <authorList>
            <person name="Carey S.B."/>
            <person name="Jenkins J."/>
            <person name="Shu S."/>
            <person name="Lovell J.T."/>
            <person name="Sreedasyam A."/>
            <person name="Maumus F."/>
            <person name="Tiley G.P."/>
            <person name="Fernandez-Pozo N."/>
            <person name="Barry K."/>
            <person name="Chen C."/>
            <person name="Wang M."/>
            <person name="Lipzen A."/>
            <person name="Daum C."/>
            <person name="Saski C.A."/>
            <person name="Payton A.C."/>
            <person name="Mcbreen J.C."/>
            <person name="Conrad R.E."/>
            <person name="Kollar L.M."/>
            <person name="Olsson S."/>
            <person name="Huttunen S."/>
            <person name="Landis J.B."/>
            <person name="Wickett N.J."/>
            <person name="Johnson M.G."/>
            <person name="Rensing S.A."/>
            <person name="Grimwood J."/>
            <person name="Schmutz J."/>
            <person name="Mcdaniel S.F."/>
        </authorList>
    </citation>
    <scope>NUCLEOTIDE SEQUENCE</scope>
    <source>
        <strain evidence="1">R40</strain>
    </source>
</reference>
<organism evidence="1 2">
    <name type="scientific">Ceratodon purpureus</name>
    <name type="common">Fire moss</name>
    <name type="synonym">Dicranum purpureum</name>
    <dbReference type="NCBI Taxonomy" id="3225"/>
    <lineage>
        <taxon>Eukaryota</taxon>
        <taxon>Viridiplantae</taxon>
        <taxon>Streptophyta</taxon>
        <taxon>Embryophyta</taxon>
        <taxon>Bryophyta</taxon>
        <taxon>Bryophytina</taxon>
        <taxon>Bryopsida</taxon>
        <taxon>Dicranidae</taxon>
        <taxon>Pseudoditrichales</taxon>
        <taxon>Ditrichaceae</taxon>
        <taxon>Ceratodon</taxon>
    </lineage>
</organism>
<dbReference type="AlphaFoldDB" id="A0A8T0GYF3"/>